<dbReference type="AlphaFoldDB" id="A0AAV3GLL9"/>
<name>A0AAV3GLL9_ENTFL</name>
<dbReference type="EMBL" id="ALZR01000033">
    <property type="protein sequence ID" value="EJV17912.1"/>
    <property type="molecule type" value="Genomic_DNA"/>
</dbReference>
<comment type="caution">
    <text evidence="2">The sequence shown here is derived from an EMBL/GenBank/DDBJ whole genome shotgun (WGS) entry which is preliminary data.</text>
</comment>
<feature type="region of interest" description="Disordered" evidence="1">
    <location>
        <begin position="12"/>
        <end position="39"/>
    </location>
</feature>
<evidence type="ECO:0000256" key="1">
    <source>
        <dbReference type="SAM" id="MobiDB-lite"/>
    </source>
</evidence>
<sequence>MSFFVERVRKMEDEPIVNSSQPQINEVKENGKENASLGP</sequence>
<proteinExistence type="predicted"/>
<organism evidence="2 3">
    <name type="scientific">Enterococcus faecalis ERV63</name>
    <dbReference type="NCBI Taxonomy" id="1134793"/>
    <lineage>
        <taxon>Bacteria</taxon>
        <taxon>Bacillati</taxon>
        <taxon>Bacillota</taxon>
        <taxon>Bacilli</taxon>
        <taxon>Lactobacillales</taxon>
        <taxon>Enterococcaceae</taxon>
        <taxon>Enterococcus</taxon>
    </lineage>
</organism>
<dbReference type="Proteomes" id="UP000004117">
    <property type="component" value="Unassembled WGS sequence"/>
</dbReference>
<evidence type="ECO:0000313" key="3">
    <source>
        <dbReference type="Proteomes" id="UP000004117"/>
    </source>
</evidence>
<evidence type="ECO:0000313" key="2">
    <source>
        <dbReference type="EMBL" id="EJV17912.1"/>
    </source>
</evidence>
<accession>A0AAV3GLL9</accession>
<protein>
    <submittedName>
        <fullName evidence="2">Uncharacterized protein</fullName>
    </submittedName>
</protein>
<reference evidence="2 3" key="1">
    <citation type="submission" date="2012-04" db="EMBL/GenBank/DDBJ databases">
        <authorList>
            <person name="Weinstock G."/>
            <person name="Sodergren E."/>
            <person name="Lobos E.A."/>
            <person name="Fulton L."/>
            <person name="Fulton R."/>
            <person name="Courtney L."/>
            <person name="Fronick C."/>
            <person name="O'Laughlin M."/>
            <person name="Godfrey J."/>
            <person name="Wilson R.M."/>
            <person name="Miner T."/>
            <person name="Farmer C."/>
            <person name="Delehaunty K."/>
            <person name="Cordes M."/>
            <person name="Minx P."/>
            <person name="Tomlinson C."/>
            <person name="Chen J."/>
            <person name="Wollam A."/>
            <person name="Pepin K.H."/>
            <person name="Bhonagiri V."/>
            <person name="Zhang X."/>
            <person name="Suruliraj S."/>
            <person name="Warren W."/>
            <person name="Mitreva M."/>
            <person name="Mardis E.R."/>
            <person name="Wilson R.K."/>
        </authorList>
    </citation>
    <scope>NUCLEOTIDE SEQUENCE [LARGE SCALE GENOMIC DNA]</scope>
    <source>
        <strain evidence="2 3">ERV63</strain>
    </source>
</reference>
<gene>
    <name evidence="2" type="ORF">HMPREF1336_01157</name>
</gene>